<feature type="domain" description="SnoaL-like" evidence="1">
    <location>
        <begin position="6"/>
        <end position="112"/>
    </location>
</feature>
<dbReference type="AlphaFoldDB" id="A0A9X3F214"/>
<comment type="caution">
    <text evidence="2">The sequence shown here is derived from an EMBL/GenBank/DDBJ whole genome shotgun (WGS) entry which is preliminary data.</text>
</comment>
<dbReference type="PANTHER" id="PTHR34003:SF2">
    <property type="entry name" value="SNOAL-LIKE DOMAIN-CONTAINING PROTEIN"/>
    <property type="match status" value="1"/>
</dbReference>
<gene>
    <name evidence="2" type="ORF">OU798_01540</name>
</gene>
<keyword evidence="3" id="KW-1185">Reference proteome</keyword>
<evidence type="ECO:0000313" key="2">
    <source>
        <dbReference type="EMBL" id="MCY1719005.1"/>
    </source>
</evidence>
<dbReference type="Proteomes" id="UP001145087">
    <property type="component" value="Unassembled WGS sequence"/>
</dbReference>
<protein>
    <recommendedName>
        <fullName evidence="1">SnoaL-like domain-containing protein</fullName>
    </recommendedName>
</protein>
<reference evidence="2" key="1">
    <citation type="submission" date="2022-11" db="EMBL/GenBank/DDBJ databases">
        <title>Marilongibacter aestuarii gen. nov., sp. nov., isolated from tidal flat sediment.</title>
        <authorList>
            <person name="Jiayan W."/>
        </authorList>
    </citation>
    <scope>NUCLEOTIDE SEQUENCE</scope>
    <source>
        <strain evidence="2">Z1-6</strain>
    </source>
</reference>
<dbReference type="InterPro" id="IPR032710">
    <property type="entry name" value="NTF2-like_dom_sf"/>
</dbReference>
<dbReference type="PANTHER" id="PTHR34003">
    <property type="entry name" value="BLL2395 PROTEIN"/>
    <property type="match status" value="1"/>
</dbReference>
<dbReference type="SUPFAM" id="SSF54427">
    <property type="entry name" value="NTF2-like"/>
    <property type="match status" value="1"/>
</dbReference>
<sequence>MKERVEKLNNLISHGHILEAFEKFYAEDMTKQVDQKPLLVGKAACRSSEECFVTSITTFRSAYIKNTIISGNVSITEWEFDLTHEKWGDKKFSQIAIQRWNPDGEIINETIYINNL</sequence>
<dbReference type="InterPro" id="IPR046860">
    <property type="entry name" value="SnoaL_5"/>
</dbReference>
<proteinExistence type="predicted"/>
<dbReference type="RefSeq" id="WP_343331342.1">
    <property type="nucleotide sequence ID" value="NZ_JAPOHD010000005.1"/>
</dbReference>
<dbReference type="Pfam" id="PF20409">
    <property type="entry name" value="SnoaL_5"/>
    <property type="match status" value="1"/>
</dbReference>
<dbReference type="Gene3D" id="3.10.450.50">
    <property type="match status" value="1"/>
</dbReference>
<name>A0A9X3F214_9BACT</name>
<evidence type="ECO:0000259" key="1">
    <source>
        <dbReference type="Pfam" id="PF20409"/>
    </source>
</evidence>
<dbReference type="EMBL" id="JAPOHD010000005">
    <property type="protein sequence ID" value="MCY1719005.1"/>
    <property type="molecule type" value="Genomic_DNA"/>
</dbReference>
<evidence type="ECO:0000313" key="3">
    <source>
        <dbReference type="Proteomes" id="UP001145087"/>
    </source>
</evidence>
<organism evidence="2 3">
    <name type="scientific">Draconibacterium aestuarii</name>
    <dbReference type="NCBI Taxonomy" id="2998507"/>
    <lineage>
        <taxon>Bacteria</taxon>
        <taxon>Pseudomonadati</taxon>
        <taxon>Bacteroidota</taxon>
        <taxon>Bacteroidia</taxon>
        <taxon>Marinilabiliales</taxon>
        <taxon>Prolixibacteraceae</taxon>
        <taxon>Draconibacterium</taxon>
    </lineage>
</organism>
<accession>A0A9X3F214</accession>